<evidence type="ECO:0000313" key="11">
    <source>
        <dbReference type="Proteomes" id="UP001152747"/>
    </source>
</evidence>
<feature type="compositionally biased region" description="Acidic residues" evidence="9">
    <location>
        <begin position="244"/>
        <end position="260"/>
    </location>
</feature>
<keyword evidence="7" id="KW-0819">tRNA processing</keyword>
<comment type="pathway">
    <text evidence="3">tRNA modification; 5-methoxycarbonylmethyl-2-thiouridine-tRNA biosynthesis.</text>
</comment>
<dbReference type="GO" id="GO:0005829">
    <property type="term" value="C:cytosol"/>
    <property type="evidence" value="ECO:0007669"/>
    <property type="project" value="TreeGrafter"/>
</dbReference>
<evidence type="ECO:0000256" key="8">
    <source>
        <dbReference type="ARBA" id="ARBA00023242"/>
    </source>
</evidence>
<keyword evidence="11" id="KW-1185">Reference proteome</keyword>
<proteinExistence type="inferred from homology"/>
<comment type="subcellular location">
    <subcellularLocation>
        <location evidence="2">Cytoplasm</location>
    </subcellularLocation>
    <subcellularLocation>
        <location evidence="1">Nucleus</location>
    </subcellularLocation>
</comment>
<dbReference type="PANTHER" id="PTHR15641:SF1">
    <property type="entry name" value="ELONGATOR COMPLEX PROTEIN 5"/>
    <property type="match status" value="1"/>
</dbReference>
<sequence>MSFYDLPKNGLVLLNSKSEPNVTSKLVLSGYETEKLVIINHENTKSWFQKFFKNSESSTFLTYTENNFPEVSNCKNVIFIDFSLFCRVFKLSEILRILNKLKKETRVFIPADETIPSNILKQVYSLSNVIYNIRSNQDSFSSTTIIFDKRGRISTQEESITFSESSKPVVKKMKTTEMSRIESIDVKELQSSIDQVSSKEAAEKAARDALQLPYISGRQEDGVAIRDASTRKIRVGGQIVYEPDQADDLDDSDPDDDLNI</sequence>
<comment type="caution">
    <text evidence="10">The sequence shown here is derived from an EMBL/GenBank/DDBJ whole genome shotgun (WGS) entry which is preliminary data.</text>
</comment>
<keyword evidence="8" id="KW-0539">Nucleus</keyword>
<feature type="region of interest" description="Disordered" evidence="9">
    <location>
        <begin position="238"/>
        <end position="260"/>
    </location>
</feature>
<dbReference type="EMBL" id="CANHGI010000002">
    <property type="protein sequence ID" value="CAI5442255.1"/>
    <property type="molecule type" value="Genomic_DNA"/>
</dbReference>
<reference evidence="10" key="1">
    <citation type="submission" date="2022-11" db="EMBL/GenBank/DDBJ databases">
        <authorList>
            <person name="Kikuchi T."/>
        </authorList>
    </citation>
    <scope>NUCLEOTIDE SEQUENCE</scope>
    <source>
        <strain evidence="10">PS1010</strain>
    </source>
</reference>
<evidence type="ECO:0000256" key="3">
    <source>
        <dbReference type="ARBA" id="ARBA00005043"/>
    </source>
</evidence>
<evidence type="ECO:0000256" key="5">
    <source>
        <dbReference type="ARBA" id="ARBA00020264"/>
    </source>
</evidence>
<dbReference type="AlphaFoldDB" id="A0A9P1MZC5"/>
<dbReference type="InterPro" id="IPR019519">
    <property type="entry name" value="Elp5"/>
</dbReference>
<dbReference type="GO" id="GO:0005634">
    <property type="term" value="C:nucleus"/>
    <property type="evidence" value="ECO:0007669"/>
    <property type="project" value="UniProtKB-SubCell"/>
</dbReference>
<evidence type="ECO:0000256" key="2">
    <source>
        <dbReference type="ARBA" id="ARBA00004496"/>
    </source>
</evidence>
<dbReference type="OrthoDB" id="5793938at2759"/>
<evidence type="ECO:0000313" key="10">
    <source>
        <dbReference type="EMBL" id="CAI5442255.1"/>
    </source>
</evidence>
<name>A0A9P1MZC5_9PELO</name>
<protein>
    <recommendedName>
        <fullName evidence="5">Elongator complex protein 5</fullName>
    </recommendedName>
</protein>
<evidence type="ECO:0000256" key="1">
    <source>
        <dbReference type="ARBA" id="ARBA00004123"/>
    </source>
</evidence>
<organism evidence="10 11">
    <name type="scientific">Caenorhabditis angaria</name>
    <dbReference type="NCBI Taxonomy" id="860376"/>
    <lineage>
        <taxon>Eukaryota</taxon>
        <taxon>Metazoa</taxon>
        <taxon>Ecdysozoa</taxon>
        <taxon>Nematoda</taxon>
        <taxon>Chromadorea</taxon>
        <taxon>Rhabditida</taxon>
        <taxon>Rhabditina</taxon>
        <taxon>Rhabditomorpha</taxon>
        <taxon>Rhabditoidea</taxon>
        <taxon>Rhabditidae</taxon>
        <taxon>Peloderinae</taxon>
        <taxon>Caenorhabditis</taxon>
    </lineage>
</organism>
<dbReference type="PANTHER" id="PTHR15641">
    <property type="entry name" value="ELONGATOR COMPLEX PROTEIN 5"/>
    <property type="match status" value="1"/>
</dbReference>
<evidence type="ECO:0000256" key="7">
    <source>
        <dbReference type="ARBA" id="ARBA00022694"/>
    </source>
</evidence>
<keyword evidence="6" id="KW-0963">Cytoplasm</keyword>
<evidence type="ECO:0000256" key="9">
    <source>
        <dbReference type="SAM" id="MobiDB-lite"/>
    </source>
</evidence>
<gene>
    <name evidence="10" type="ORF">CAMP_LOCUS4892</name>
</gene>
<dbReference type="GO" id="GO:0000049">
    <property type="term" value="F:tRNA binding"/>
    <property type="evidence" value="ECO:0007669"/>
    <property type="project" value="TreeGrafter"/>
</dbReference>
<dbReference type="GO" id="GO:0033588">
    <property type="term" value="C:elongator holoenzyme complex"/>
    <property type="evidence" value="ECO:0007669"/>
    <property type="project" value="InterPro"/>
</dbReference>
<evidence type="ECO:0000256" key="4">
    <source>
        <dbReference type="ARBA" id="ARBA00009567"/>
    </source>
</evidence>
<dbReference type="GO" id="GO:0002098">
    <property type="term" value="P:tRNA wobble uridine modification"/>
    <property type="evidence" value="ECO:0007669"/>
    <property type="project" value="InterPro"/>
</dbReference>
<accession>A0A9P1MZC5</accession>
<dbReference type="Proteomes" id="UP001152747">
    <property type="component" value="Unassembled WGS sequence"/>
</dbReference>
<evidence type="ECO:0000256" key="6">
    <source>
        <dbReference type="ARBA" id="ARBA00022490"/>
    </source>
</evidence>
<comment type="similarity">
    <text evidence="4">Belongs to the ELP5 family.</text>
</comment>